<dbReference type="InterPro" id="IPR016032">
    <property type="entry name" value="Sig_transdc_resp-reg_C-effctor"/>
</dbReference>
<dbReference type="GO" id="GO:0006355">
    <property type="term" value="P:regulation of DNA-templated transcription"/>
    <property type="evidence" value="ECO:0007669"/>
    <property type="project" value="InterPro"/>
</dbReference>
<sequence>MTAMQSAHAIDEETLNLYRLTLRYDTLDSELVAREADIPQDRAADALARLHAARLIQPVGAGGHFRPTSPEWAEAELLTPVLAELYAKQRFIEETRKTLQGLGTVYREARGNAPLSEDFTFLPPGESVPAACYRLIQECSSEFAATHLSTTAVGDVLPGELEMARRGIGVRTLVQHSALSKLTVQSYVNKLTGAGGEVRALPQLWFRMAIFDRRAVLVSACPGDEPAAGAVLVRNPMVVTRVHEMFEHLWGTATSDMDSDGGRGELASSQLRSAVAQMLASGCTDEVSARRLGMSLRTYRRHVAALMVELGARTRFQAGLMVRDAGLLA</sequence>
<dbReference type="SMART" id="SM00421">
    <property type="entry name" value="HTH_LUXR"/>
    <property type="match status" value="1"/>
</dbReference>
<accession>A0A3E0H5J6</accession>
<organism evidence="2 3">
    <name type="scientific">Kutzneria buriramensis</name>
    <dbReference type="NCBI Taxonomy" id="1045776"/>
    <lineage>
        <taxon>Bacteria</taxon>
        <taxon>Bacillati</taxon>
        <taxon>Actinomycetota</taxon>
        <taxon>Actinomycetes</taxon>
        <taxon>Pseudonocardiales</taxon>
        <taxon>Pseudonocardiaceae</taxon>
        <taxon>Kutzneria</taxon>
    </lineage>
</organism>
<reference evidence="2 3" key="1">
    <citation type="submission" date="2018-08" db="EMBL/GenBank/DDBJ databases">
        <title>Genomic Encyclopedia of Archaeal and Bacterial Type Strains, Phase II (KMG-II): from individual species to whole genera.</title>
        <authorList>
            <person name="Goeker M."/>
        </authorList>
    </citation>
    <scope>NUCLEOTIDE SEQUENCE [LARGE SCALE GENOMIC DNA]</scope>
    <source>
        <strain evidence="2 3">DSM 45791</strain>
    </source>
</reference>
<evidence type="ECO:0000313" key="3">
    <source>
        <dbReference type="Proteomes" id="UP000256269"/>
    </source>
</evidence>
<dbReference type="InterPro" id="IPR036388">
    <property type="entry name" value="WH-like_DNA-bd_sf"/>
</dbReference>
<dbReference type="EMBL" id="QUNO01000014">
    <property type="protein sequence ID" value="REH38104.1"/>
    <property type="molecule type" value="Genomic_DNA"/>
</dbReference>
<dbReference type="OrthoDB" id="4307453at2"/>
<dbReference type="PANTHER" id="PTHR34293:SF1">
    <property type="entry name" value="HTH-TYPE TRANSCRIPTIONAL REGULATOR TRMBL2"/>
    <property type="match status" value="1"/>
</dbReference>
<dbReference type="InterPro" id="IPR000792">
    <property type="entry name" value="Tscrpt_reg_LuxR_C"/>
</dbReference>
<dbReference type="RefSeq" id="WP_116178968.1">
    <property type="nucleotide sequence ID" value="NZ_CP144375.1"/>
</dbReference>
<evidence type="ECO:0000313" key="2">
    <source>
        <dbReference type="EMBL" id="REH38104.1"/>
    </source>
</evidence>
<gene>
    <name evidence="2" type="ORF">BCF44_114129</name>
</gene>
<evidence type="ECO:0000259" key="1">
    <source>
        <dbReference type="SMART" id="SM00421"/>
    </source>
</evidence>
<dbReference type="SUPFAM" id="SSF46894">
    <property type="entry name" value="C-terminal effector domain of the bipartite response regulators"/>
    <property type="match status" value="1"/>
</dbReference>
<dbReference type="Gene3D" id="1.10.10.10">
    <property type="entry name" value="Winged helix-like DNA-binding domain superfamily/Winged helix DNA-binding domain"/>
    <property type="match status" value="1"/>
</dbReference>
<dbReference type="Proteomes" id="UP000256269">
    <property type="component" value="Unassembled WGS sequence"/>
</dbReference>
<protein>
    <recommendedName>
        <fullName evidence="1">HTH luxR-type domain-containing protein</fullName>
    </recommendedName>
</protein>
<proteinExistence type="predicted"/>
<feature type="domain" description="HTH luxR-type" evidence="1">
    <location>
        <begin position="263"/>
        <end position="322"/>
    </location>
</feature>
<dbReference type="InterPro" id="IPR051797">
    <property type="entry name" value="TrmB-like"/>
</dbReference>
<dbReference type="GO" id="GO:0003677">
    <property type="term" value="F:DNA binding"/>
    <property type="evidence" value="ECO:0007669"/>
    <property type="project" value="InterPro"/>
</dbReference>
<name>A0A3E0H5J6_9PSEU</name>
<keyword evidence="3" id="KW-1185">Reference proteome</keyword>
<dbReference type="AlphaFoldDB" id="A0A3E0H5J6"/>
<comment type="caution">
    <text evidence="2">The sequence shown here is derived from an EMBL/GenBank/DDBJ whole genome shotgun (WGS) entry which is preliminary data.</text>
</comment>
<dbReference type="PANTHER" id="PTHR34293">
    <property type="entry name" value="HTH-TYPE TRANSCRIPTIONAL REGULATOR TRMBL2"/>
    <property type="match status" value="1"/>
</dbReference>